<dbReference type="Pfam" id="PF01145">
    <property type="entry name" value="Band_7"/>
    <property type="match status" value="2"/>
</dbReference>
<evidence type="ECO:0000256" key="6">
    <source>
        <dbReference type="ARBA" id="ARBA00023136"/>
    </source>
</evidence>
<feature type="transmembrane region" description="Helical" evidence="7">
    <location>
        <begin position="360"/>
        <end position="384"/>
    </location>
</feature>
<keyword evidence="10" id="KW-1185">Reference proteome</keyword>
<dbReference type="Proteomes" id="UP000054558">
    <property type="component" value="Unassembled WGS sequence"/>
</dbReference>
<dbReference type="InterPro" id="IPR036013">
    <property type="entry name" value="Band_7/SPFH_dom_sf"/>
</dbReference>
<gene>
    <name evidence="9" type="ORF">KFL_000300020</name>
</gene>
<evidence type="ECO:0000256" key="1">
    <source>
        <dbReference type="ARBA" id="ARBA00004140"/>
    </source>
</evidence>
<dbReference type="STRING" id="105231.A0A0U9HKP6"/>
<dbReference type="PRINTS" id="PR00679">
    <property type="entry name" value="PROHIBITIN"/>
</dbReference>
<evidence type="ECO:0000259" key="8">
    <source>
        <dbReference type="SMART" id="SM00244"/>
    </source>
</evidence>
<sequence>MLQSSLTPGRGYPSYVALSSGLASHAGWKSFGVYSAPGRRVSQRPSRKCRQKNVIVMDLFDDIADFLADGVRRTAVIIGAAVLVLALGSFSFVPSGSVGIRTTFGQVERQALLPGLHFNYPLVSDIRTQTTKTQLIVADESDVPTKEGLVVELDVSILHSLQPGSAADLYITVGPDYVNKIILPELHSAVANITSEYSARALYTDARAQLTRELTSYLQQKLTHKGIVIEDVLLRAIKLPEQLTNAIQDKLRTEQEAQRMEFVLLKEQQEAQRKRIEAEGIATFQKIVSEGISPQLLQWKGIEATQELAKSPNSKIVVIGNAKDGLPIILGGEAEIVKAKSRKCRTPVILAGRGPARGTAWTFIGIFTGVFVAALLALTSFVIVPSGSVGVRTTFSQVERQVLQPGVYFINPLVSSIQNFTTKTQLIVADESDVPTKEGLVVELDVSILHSLEPAKAADLYVTVGPDYVNKIILPELHSAVANITSEYSARALYTDARAQLTRELTSYLQHKLSHKGIVIEDVLLRAIKLPEQLTNAIQDKLRTEQEAQRMEFVLLKEQQEAERKMIEAKGIATFQKIVSQGISPQLLQWKGIEATQELAKSQNSKIVLIGNAANGLPIILGGADNKKR</sequence>
<dbReference type="GO" id="GO:0005743">
    <property type="term" value="C:mitochondrial inner membrane"/>
    <property type="evidence" value="ECO:0007669"/>
    <property type="project" value="UniProtKB-SubCell"/>
</dbReference>
<dbReference type="SMART" id="SM00244">
    <property type="entry name" value="PHB"/>
    <property type="match status" value="2"/>
</dbReference>
<dbReference type="AlphaFoldDB" id="A0A0U9HKP6"/>
<keyword evidence="7" id="KW-1133">Transmembrane helix</keyword>
<dbReference type="GO" id="GO:0007005">
    <property type="term" value="P:mitochondrion organization"/>
    <property type="evidence" value="ECO:0000318"/>
    <property type="project" value="GO_Central"/>
</dbReference>
<organism evidence="9 10">
    <name type="scientific">Klebsormidium nitens</name>
    <name type="common">Green alga</name>
    <name type="synonym">Ulothrix nitens</name>
    <dbReference type="NCBI Taxonomy" id="105231"/>
    <lineage>
        <taxon>Eukaryota</taxon>
        <taxon>Viridiplantae</taxon>
        <taxon>Streptophyta</taxon>
        <taxon>Klebsormidiophyceae</taxon>
        <taxon>Klebsormidiales</taxon>
        <taxon>Klebsormidiaceae</taxon>
        <taxon>Klebsormidium</taxon>
    </lineage>
</organism>
<evidence type="ECO:0000256" key="3">
    <source>
        <dbReference type="ARBA" id="ARBA00011786"/>
    </source>
</evidence>
<name>A0A0U9HKP6_KLENI</name>
<comment type="similarity">
    <text evidence="2">Belongs to the prohibitin family.</text>
</comment>
<proteinExistence type="inferred from homology"/>
<evidence type="ECO:0000313" key="10">
    <source>
        <dbReference type="Proteomes" id="UP000054558"/>
    </source>
</evidence>
<evidence type="ECO:0000256" key="2">
    <source>
        <dbReference type="ARBA" id="ARBA00009658"/>
    </source>
</evidence>
<keyword evidence="6 7" id="KW-0472">Membrane</keyword>
<dbReference type="OrthoDB" id="2105077at2759"/>
<feature type="transmembrane region" description="Helical" evidence="7">
    <location>
        <begin position="75"/>
        <end position="93"/>
    </location>
</feature>
<reference evidence="9 10" key="1">
    <citation type="journal article" date="2014" name="Nat. Commun.">
        <title>Klebsormidium flaccidum genome reveals primary factors for plant terrestrial adaptation.</title>
        <authorList>
            <person name="Hori K."/>
            <person name="Maruyama F."/>
            <person name="Fujisawa T."/>
            <person name="Togashi T."/>
            <person name="Yamamoto N."/>
            <person name="Seo M."/>
            <person name="Sato S."/>
            <person name="Yamada T."/>
            <person name="Mori H."/>
            <person name="Tajima N."/>
            <person name="Moriyama T."/>
            <person name="Ikeuchi M."/>
            <person name="Watanabe M."/>
            <person name="Wada H."/>
            <person name="Kobayashi K."/>
            <person name="Saito M."/>
            <person name="Masuda T."/>
            <person name="Sasaki-Sekimoto Y."/>
            <person name="Mashiguchi K."/>
            <person name="Awai K."/>
            <person name="Shimojima M."/>
            <person name="Masuda S."/>
            <person name="Iwai M."/>
            <person name="Nobusawa T."/>
            <person name="Narise T."/>
            <person name="Kondo S."/>
            <person name="Saito H."/>
            <person name="Sato R."/>
            <person name="Murakawa M."/>
            <person name="Ihara Y."/>
            <person name="Oshima-Yamada Y."/>
            <person name="Ohtaka K."/>
            <person name="Satoh M."/>
            <person name="Sonobe K."/>
            <person name="Ishii M."/>
            <person name="Ohtani R."/>
            <person name="Kanamori-Sato M."/>
            <person name="Honoki R."/>
            <person name="Miyazaki D."/>
            <person name="Mochizuki H."/>
            <person name="Umetsu J."/>
            <person name="Higashi K."/>
            <person name="Shibata D."/>
            <person name="Kamiya Y."/>
            <person name="Sato N."/>
            <person name="Nakamura Y."/>
            <person name="Tabata S."/>
            <person name="Ida S."/>
            <person name="Kurokawa K."/>
            <person name="Ohta H."/>
        </authorList>
    </citation>
    <scope>NUCLEOTIDE SEQUENCE [LARGE SCALE GENOMIC DNA]</scope>
    <source>
        <strain evidence="9 10">NIES-2285</strain>
    </source>
</reference>
<feature type="domain" description="Band 7" evidence="8">
    <location>
        <begin position="88"/>
        <end position="251"/>
    </location>
</feature>
<accession>A0A0U9HKP6</accession>
<evidence type="ECO:0000256" key="5">
    <source>
        <dbReference type="ARBA" id="ARBA00023128"/>
    </source>
</evidence>
<evidence type="ECO:0000256" key="7">
    <source>
        <dbReference type="SAM" id="Phobius"/>
    </source>
</evidence>
<dbReference type="EMBL" id="DF236979">
    <property type="protein sequence ID" value="GAQ79405.1"/>
    <property type="molecule type" value="Genomic_DNA"/>
</dbReference>
<dbReference type="PANTHER" id="PTHR23222">
    <property type="entry name" value="PROHIBITIN"/>
    <property type="match status" value="1"/>
</dbReference>
<keyword evidence="7" id="KW-0812">Transmembrane</keyword>
<dbReference type="GO" id="GO:0005739">
    <property type="term" value="C:mitochondrion"/>
    <property type="evidence" value="ECO:0000318"/>
    <property type="project" value="GO_Central"/>
</dbReference>
<dbReference type="InterPro" id="IPR000163">
    <property type="entry name" value="Prohibitin"/>
</dbReference>
<dbReference type="PANTHER" id="PTHR23222:SF1">
    <property type="entry name" value="PROHIBITIN-2"/>
    <property type="match status" value="1"/>
</dbReference>
<keyword evidence="5" id="KW-0496">Mitochondrion</keyword>
<dbReference type="InterPro" id="IPR001107">
    <property type="entry name" value="Band_7"/>
</dbReference>
<keyword evidence="4" id="KW-0999">Mitochondrion inner membrane</keyword>
<comment type="subcellular location">
    <subcellularLocation>
        <location evidence="1">Mitochondrion inner membrane</location>
        <topology evidence="1">Single-pass type II membrane protein</topology>
    </subcellularLocation>
</comment>
<evidence type="ECO:0000313" key="9">
    <source>
        <dbReference type="EMBL" id="GAQ79405.1"/>
    </source>
</evidence>
<feature type="domain" description="Band 7" evidence="8">
    <location>
        <begin position="379"/>
        <end position="542"/>
    </location>
</feature>
<comment type="subunit">
    <text evidence="3">Component of a prohibitin multimeric complex in mitochondrial membranes.</text>
</comment>
<evidence type="ECO:0000256" key="4">
    <source>
        <dbReference type="ARBA" id="ARBA00022792"/>
    </source>
</evidence>
<dbReference type="SUPFAM" id="SSF117892">
    <property type="entry name" value="Band 7/SPFH domain"/>
    <property type="match status" value="2"/>
</dbReference>
<dbReference type="Gene3D" id="3.30.479.30">
    <property type="entry name" value="Band 7 domain"/>
    <property type="match status" value="2"/>
</dbReference>
<protein>
    <recommendedName>
        <fullName evidence="8">Band 7 domain-containing protein</fullName>
    </recommendedName>
</protein>
<dbReference type="CDD" id="cd03401">
    <property type="entry name" value="SPFH_prohibitin"/>
    <property type="match status" value="2"/>
</dbReference>